<dbReference type="Proteomes" id="UP000184036">
    <property type="component" value="Unassembled WGS sequence"/>
</dbReference>
<dbReference type="AlphaFoldDB" id="A0A1M5GV73"/>
<gene>
    <name evidence="1" type="ORF">SAMN05444396_104180</name>
</gene>
<dbReference type="EMBL" id="FQWE01000004">
    <property type="protein sequence ID" value="SHG07629.1"/>
    <property type="molecule type" value="Genomic_DNA"/>
</dbReference>
<sequence>MYLNFMYYTDDYCYYIDKIIILRCSKSNDLCKNQSTVMKKINQLFSIFLFSVFSFYSCSNDSIEKPKLVAKMVTTNANGTGTTTIFTYVGNEIKTTDNKNFHIDFQYEEGLIVRKIIFDKSNKSTETVDYTYNLGKLIRSESLDKFKIKYTHNENNTVTYQKFLLIRNRSEQKEYHGVLYLENDNFSKDERVYDNTVAGTITESEISYDYDAQNNPIYNIKGFKKLLDHYQVISANNSIISTEVNTTMKDDKVISSAKSYFNTIKYDSDNYPKEQISDRNFDGFGNLKTEYFY</sequence>
<reference evidence="2" key="1">
    <citation type="submission" date="2016-11" db="EMBL/GenBank/DDBJ databases">
        <authorList>
            <person name="Varghese N."/>
            <person name="Submissions S."/>
        </authorList>
    </citation>
    <scope>NUCLEOTIDE SEQUENCE [LARGE SCALE GENOMIC DNA]</scope>
    <source>
        <strain evidence="2">DSM 19741</strain>
    </source>
</reference>
<evidence type="ECO:0000313" key="1">
    <source>
        <dbReference type="EMBL" id="SHG07629.1"/>
    </source>
</evidence>
<evidence type="ECO:0008006" key="3">
    <source>
        <dbReference type="Google" id="ProtNLM"/>
    </source>
</evidence>
<dbReference type="STRING" id="271157.SAMN05444396_104180"/>
<keyword evidence="2" id="KW-1185">Reference proteome</keyword>
<name>A0A1M5GV73_9FLAO</name>
<accession>A0A1M5GV73</accession>
<proteinExistence type="predicted"/>
<evidence type="ECO:0000313" key="2">
    <source>
        <dbReference type="Proteomes" id="UP000184036"/>
    </source>
</evidence>
<organism evidence="1 2">
    <name type="scientific">Flavobacterium segetis</name>
    <dbReference type="NCBI Taxonomy" id="271157"/>
    <lineage>
        <taxon>Bacteria</taxon>
        <taxon>Pseudomonadati</taxon>
        <taxon>Bacteroidota</taxon>
        <taxon>Flavobacteriia</taxon>
        <taxon>Flavobacteriales</taxon>
        <taxon>Flavobacteriaceae</taxon>
        <taxon>Flavobacterium</taxon>
    </lineage>
</organism>
<protein>
    <recommendedName>
        <fullName evidence="3">YD repeat-containing protein</fullName>
    </recommendedName>
</protein>